<sequence length="194" mass="20831">MGDDVRVLAETHTDVIILGGRSGVGKTSVAAEASRILARADIRHAVIEGDNLDQAHPEPWRQGIDLAERNLAAMWANYRAIGYSRLIFTNTVSVLEIPTLAVTLGTDLRPFGVLLTASDETAAQRLGQREIGSALDEHIERSRQAVARLDAESTAHRVHTDGRSVSDIAREILSVAGWIEPGCAQSGAEFDGAV</sequence>
<dbReference type="Proteomes" id="UP001164305">
    <property type="component" value="Chromosome"/>
</dbReference>
<evidence type="ECO:0000313" key="2">
    <source>
        <dbReference type="Proteomes" id="UP001164305"/>
    </source>
</evidence>
<dbReference type="RefSeq" id="WP_263594715.1">
    <property type="nucleotide sequence ID" value="NZ_CP107020.1"/>
</dbReference>
<protein>
    <submittedName>
        <fullName evidence="1">AAA family ATPase</fullName>
    </submittedName>
</protein>
<name>A0ABY6G4E6_9MICO</name>
<organism evidence="1 2">
    <name type="scientific">Brachybacterium huguangmaarense</name>
    <dbReference type="NCBI Taxonomy" id="1652028"/>
    <lineage>
        <taxon>Bacteria</taxon>
        <taxon>Bacillati</taxon>
        <taxon>Actinomycetota</taxon>
        <taxon>Actinomycetes</taxon>
        <taxon>Micrococcales</taxon>
        <taxon>Dermabacteraceae</taxon>
        <taxon>Brachybacterium</taxon>
    </lineage>
</organism>
<dbReference type="InterPro" id="IPR027417">
    <property type="entry name" value="P-loop_NTPase"/>
</dbReference>
<dbReference type="Gene3D" id="3.40.50.300">
    <property type="entry name" value="P-loop containing nucleotide triphosphate hydrolases"/>
    <property type="match status" value="1"/>
</dbReference>
<gene>
    <name evidence="1" type="ORF">BRM3_03495</name>
</gene>
<proteinExistence type="predicted"/>
<evidence type="ECO:0000313" key="1">
    <source>
        <dbReference type="EMBL" id="UYG17506.1"/>
    </source>
</evidence>
<accession>A0ABY6G4E6</accession>
<reference evidence="1" key="1">
    <citation type="submission" date="2022-10" db="EMBL/GenBank/DDBJ databases">
        <title>Whole-Genome Sequencing of Brachybacterium huguangmaarense BRM-3, Isolated from Betula schmidtii.</title>
        <authorList>
            <person name="Haam D."/>
        </authorList>
    </citation>
    <scope>NUCLEOTIDE SEQUENCE</scope>
    <source>
        <strain evidence="1">BRM-3</strain>
    </source>
</reference>
<keyword evidence="2" id="KW-1185">Reference proteome</keyword>
<dbReference type="SUPFAM" id="SSF52540">
    <property type="entry name" value="P-loop containing nucleoside triphosphate hydrolases"/>
    <property type="match status" value="1"/>
</dbReference>
<dbReference type="EMBL" id="CP107020">
    <property type="protein sequence ID" value="UYG17506.1"/>
    <property type="molecule type" value="Genomic_DNA"/>
</dbReference>
<dbReference type="CDD" id="cd01983">
    <property type="entry name" value="SIMIBI"/>
    <property type="match status" value="1"/>
</dbReference>